<evidence type="ECO:0000256" key="5">
    <source>
        <dbReference type="ARBA" id="ARBA00022516"/>
    </source>
</evidence>
<keyword evidence="4" id="KW-0596">Phosphopantetheine</keyword>
<evidence type="ECO:0000256" key="1">
    <source>
        <dbReference type="ARBA" id="ARBA00005194"/>
    </source>
</evidence>
<proteinExistence type="inferred from homology"/>
<evidence type="ECO:0000256" key="10">
    <source>
        <dbReference type="ARBA" id="ARBA00023004"/>
    </source>
</evidence>
<dbReference type="Gene3D" id="1.10.630.10">
    <property type="entry name" value="Cytochrome P450"/>
    <property type="match status" value="2"/>
</dbReference>
<dbReference type="RefSeq" id="XP_043184716.1">
    <property type="nucleotide sequence ID" value="XM_043331206.1"/>
</dbReference>
<evidence type="ECO:0000256" key="3">
    <source>
        <dbReference type="ARBA" id="ARBA00010930"/>
    </source>
</evidence>
<dbReference type="EMBL" id="CP059669">
    <property type="protein sequence ID" value="QRW24479.1"/>
    <property type="molecule type" value="Genomic_DNA"/>
</dbReference>
<accession>A0A8H8T0A2</accession>
<dbReference type="Gene3D" id="1.10.1200.10">
    <property type="entry name" value="ACP-like"/>
    <property type="match status" value="1"/>
</dbReference>
<reference evidence="14" key="1">
    <citation type="submission" date="2020-05" db="EMBL/GenBank/DDBJ databases">
        <title>Evolutionary and genomic comparisons of hybrid uninucleate and nonhybrid Rhizoctonia fungi.</title>
        <authorList>
            <person name="Li C."/>
            <person name="Chen X."/>
        </authorList>
    </citation>
    <scope>NUCLEOTIDE SEQUENCE</scope>
    <source>
        <strain evidence="14">AG-1 IA</strain>
    </source>
</reference>
<evidence type="ECO:0000256" key="4">
    <source>
        <dbReference type="ARBA" id="ARBA00022450"/>
    </source>
</evidence>
<dbReference type="GO" id="GO:0008395">
    <property type="term" value="F:steroid hydroxylase activity"/>
    <property type="evidence" value="ECO:0007669"/>
    <property type="project" value="TreeGrafter"/>
</dbReference>
<dbReference type="PANTHER" id="PTHR24304:SF2">
    <property type="entry name" value="24-HYDROXYCHOLESTEROL 7-ALPHA-HYDROXYLASE"/>
    <property type="match status" value="1"/>
</dbReference>
<dbReference type="GO" id="GO:0016705">
    <property type="term" value="F:oxidoreductase activity, acting on paired donors, with incorporation or reduction of molecular oxygen"/>
    <property type="evidence" value="ECO:0007669"/>
    <property type="project" value="InterPro"/>
</dbReference>
<keyword evidence="9" id="KW-0276">Fatty acid metabolism</keyword>
<sequence>MSALFRRSVFNIARTASVPSRAAIMRPAFAVRSYAAAAGLSKDDIQVRVLDVLKTFEKVDPAKLAPTSSFTEDLGLDSLDAVEAEFSIEIPDAEADEIKTVQQAIDYIANTPEDRTQSGSSLKSLFNHDEILKSHWEWLTSLAEDVEKWLSKTLGISSKPSSVRALSLLFASGSALQIQRDPDALFRRAHRELGSVFGIKSFGSVMYYITDADLINSVYKQTSVFSGSPMQATFLHSVFNMRMEVINGPHAGVFGDMVASKNRHTSPVNVHNLVSTFITHTRSLVSELSSGSVKLQDLVILMQKADCTMLLGSSFDFGSIASAFEKFDHGVTLLAINFPSMFMRETTAARSQLIDSLTRYFESGPPEDASQQVKDFVDLAKGAEWTNRDTGSFALGMARGLELLLEEVRRVVNSDRDLLEVVRDSTATPYLDASINETIRIASDSWSVRWVPPSPTPSRLGTFIFRGGDLVMCKMRGVHMDPNVYAHPEVYEPGRFTSGKEGMRGRFFPFGGGFSIVSPRPPSARLDWNSFISWLGVPSYFTGRHTPTTLITVRRPTPCSFTNQSISYHFSERIRCIAGRFTKRSSHVQPS</sequence>
<evidence type="ECO:0000256" key="2">
    <source>
        <dbReference type="ARBA" id="ARBA00010617"/>
    </source>
</evidence>
<keyword evidence="5" id="KW-0444">Lipid biosynthesis</keyword>
<comment type="similarity">
    <text evidence="2">Belongs to the cytochrome P450 family.</text>
</comment>
<evidence type="ECO:0000313" key="14">
    <source>
        <dbReference type="EMBL" id="QRW24479.1"/>
    </source>
</evidence>
<dbReference type="InterPro" id="IPR036396">
    <property type="entry name" value="Cyt_P450_sf"/>
</dbReference>
<dbReference type="AlphaFoldDB" id="A0A8H8T0A2"/>
<keyword evidence="12" id="KW-0275">Fatty acid biosynthesis</keyword>
<dbReference type="InterPro" id="IPR050529">
    <property type="entry name" value="CYP450_sterol_14alpha_dmase"/>
</dbReference>
<keyword evidence="6" id="KW-0597">Phosphoprotein</keyword>
<keyword evidence="11" id="KW-0443">Lipid metabolism</keyword>
<dbReference type="InterPro" id="IPR036736">
    <property type="entry name" value="ACP-like_sf"/>
</dbReference>
<dbReference type="GO" id="GO:0020037">
    <property type="term" value="F:heme binding"/>
    <property type="evidence" value="ECO:0007669"/>
    <property type="project" value="InterPro"/>
</dbReference>
<evidence type="ECO:0000259" key="13">
    <source>
        <dbReference type="Pfam" id="PF00550"/>
    </source>
</evidence>
<protein>
    <submittedName>
        <fullName evidence="14">Cytochrome P450 family protein</fullName>
    </submittedName>
</protein>
<feature type="domain" description="Carrier" evidence="13">
    <location>
        <begin position="48"/>
        <end position="108"/>
    </location>
</feature>
<evidence type="ECO:0000256" key="9">
    <source>
        <dbReference type="ARBA" id="ARBA00022832"/>
    </source>
</evidence>
<dbReference type="GO" id="GO:0005506">
    <property type="term" value="F:iron ion binding"/>
    <property type="evidence" value="ECO:0007669"/>
    <property type="project" value="InterPro"/>
</dbReference>
<dbReference type="SUPFAM" id="SSF48264">
    <property type="entry name" value="Cytochrome P450"/>
    <property type="match status" value="1"/>
</dbReference>
<dbReference type="SUPFAM" id="SSF47336">
    <property type="entry name" value="ACP-like"/>
    <property type="match status" value="1"/>
</dbReference>
<dbReference type="Pfam" id="PF00550">
    <property type="entry name" value="PP-binding"/>
    <property type="match status" value="1"/>
</dbReference>
<evidence type="ECO:0000256" key="11">
    <source>
        <dbReference type="ARBA" id="ARBA00023098"/>
    </source>
</evidence>
<comment type="pathway">
    <text evidence="1">Lipid metabolism; fatty acid biosynthesis.</text>
</comment>
<dbReference type="InterPro" id="IPR001128">
    <property type="entry name" value="Cyt_P450"/>
</dbReference>
<evidence type="ECO:0000256" key="8">
    <source>
        <dbReference type="ARBA" id="ARBA00022723"/>
    </source>
</evidence>
<gene>
    <name evidence="14" type="ORF">RhiXN_11391</name>
</gene>
<dbReference type="InterPro" id="IPR009081">
    <property type="entry name" value="PP-bd_ACP"/>
</dbReference>
<evidence type="ECO:0000313" key="15">
    <source>
        <dbReference type="Proteomes" id="UP000650533"/>
    </source>
</evidence>
<keyword evidence="8" id="KW-0479">Metal-binding</keyword>
<dbReference type="KEGG" id="rsx:RhiXN_11391"/>
<dbReference type="GeneID" id="67033669"/>
<dbReference type="PANTHER" id="PTHR24304">
    <property type="entry name" value="CYTOCHROME P450 FAMILY 7"/>
    <property type="match status" value="1"/>
</dbReference>
<dbReference type="FunFam" id="1.10.1200.10:FF:000003">
    <property type="entry name" value="Acyl carrier protein"/>
    <property type="match status" value="1"/>
</dbReference>
<evidence type="ECO:0000256" key="7">
    <source>
        <dbReference type="ARBA" id="ARBA00022617"/>
    </source>
</evidence>
<keyword evidence="10" id="KW-0408">Iron</keyword>
<name>A0A8H8T0A2_9AGAM</name>
<evidence type="ECO:0000256" key="12">
    <source>
        <dbReference type="ARBA" id="ARBA00023160"/>
    </source>
</evidence>
<evidence type="ECO:0000256" key="6">
    <source>
        <dbReference type="ARBA" id="ARBA00022553"/>
    </source>
</evidence>
<dbReference type="Proteomes" id="UP000650533">
    <property type="component" value="Chromosome 12"/>
</dbReference>
<keyword evidence="7" id="KW-0349">Heme</keyword>
<dbReference type="Pfam" id="PF00067">
    <property type="entry name" value="p450"/>
    <property type="match status" value="1"/>
</dbReference>
<dbReference type="GO" id="GO:0006633">
    <property type="term" value="P:fatty acid biosynthetic process"/>
    <property type="evidence" value="ECO:0007669"/>
    <property type="project" value="UniProtKB-KW"/>
</dbReference>
<dbReference type="GO" id="GO:0099128">
    <property type="term" value="C:mitochondrial [2Fe-2S] assembly complex"/>
    <property type="evidence" value="ECO:0007669"/>
    <property type="project" value="UniProtKB-ARBA"/>
</dbReference>
<comment type="similarity">
    <text evidence="3">Belongs to the acyl carrier protein (ACP) family.</text>
</comment>
<organism evidence="14 15">
    <name type="scientific">Rhizoctonia solani</name>
    <dbReference type="NCBI Taxonomy" id="456999"/>
    <lineage>
        <taxon>Eukaryota</taxon>
        <taxon>Fungi</taxon>
        <taxon>Dikarya</taxon>
        <taxon>Basidiomycota</taxon>
        <taxon>Agaricomycotina</taxon>
        <taxon>Agaricomycetes</taxon>
        <taxon>Cantharellales</taxon>
        <taxon>Ceratobasidiaceae</taxon>
        <taxon>Rhizoctonia</taxon>
    </lineage>
</organism>